<dbReference type="InterPro" id="IPR052250">
    <property type="entry name" value="PDI_TMX3"/>
</dbReference>
<dbReference type="GO" id="GO:0003756">
    <property type="term" value="F:protein disulfide isomerase activity"/>
    <property type="evidence" value="ECO:0007669"/>
    <property type="project" value="UniProtKB-EC"/>
</dbReference>
<dbReference type="Gene3D" id="3.40.30.10">
    <property type="entry name" value="Glutaredoxin"/>
    <property type="match status" value="2"/>
</dbReference>
<evidence type="ECO:0000256" key="8">
    <source>
        <dbReference type="SAM" id="SignalP"/>
    </source>
</evidence>
<dbReference type="PANTHER" id="PTHR46426">
    <property type="entry name" value="PROTEIN DISULFIDE-ISOMERASE TMX3"/>
    <property type="match status" value="1"/>
</dbReference>
<keyword evidence="4 7" id="KW-0812">Transmembrane</keyword>
<dbReference type="Pfam" id="PF00085">
    <property type="entry name" value="Thioredoxin"/>
    <property type="match status" value="1"/>
</dbReference>
<keyword evidence="11" id="KW-1185">Reference proteome</keyword>
<dbReference type="GO" id="GO:0016020">
    <property type="term" value="C:membrane"/>
    <property type="evidence" value="ECO:0007669"/>
    <property type="project" value="UniProtKB-SubCell"/>
</dbReference>
<comment type="subcellular location">
    <subcellularLocation>
        <location evidence="2">Membrane</location>
        <topology evidence="2">Single-pass membrane protein</topology>
    </subcellularLocation>
</comment>
<evidence type="ECO:0000313" key="10">
    <source>
        <dbReference type="EMBL" id="CAL1580780.1"/>
    </source>
</evidence>
<comment type="catalytic activity">
    <reaction evidence="1">
        <text>Catalyzes the rearrangement of -S-S- bonds in proteins.</text>
        <dbReference type="EC" id="5.3.4.1"/>
    </reaction>
</comment>
<evidence type="ECO:0000256" key="6">
    <source>
        <dbReference type="ARBA" id="ARBA00023136"/>
    </source>
</evidence>
<dbReference type="GO" id="GO:0009986">
    <property type="term" value="C:cell surface"/>
    <property type="evidence" value="ECO:0007669"/>
    <property type="project" value="TreeGrafter"/>
</dbReference>
<evidence type="ECO:0000256" key="3">
    <source>
        <dbReference type="ARBA" id="ARBA00012723"/>
    </source>
</evidence>
<dbReference type="InterPro" id="IPR036249">
    <property type="entry name" value="Thioredoxin-like_sf"/>
</dbReference>
<keyword evidence="6 7" id="KW-0472">Membrane</keyword>
<name>A0AAV2JVY3_KNICA</name>
<keyword evidence="8" id="KW-0732">Signal</keyword>
<evidence type="ECO:0000313" key="11">
    <source>
        <dbReference type="Proteomes" id="UP001497482"/>
    </source>
</evidence>
<dbReference type="PROSITE" id="PS51352">
    <property type="entry name" value="THIOREDOXIN_2"/>
    <property type="match status" value="1"/>
</dbReference>
<dbReference type="Proteomes" id="UP001497482">
    <property type="component" value="Chromosome 14"/>
</dbReference>
<keyword evidence="5 7" id="KW-1133">Transmembrane helix</keyword>
<dbReference type="EMBL" id="OZ035836">
    <property type="protein sequence ID" value="CAL1580780.1"/>
    <property type="molecule type" value="Genomic_DNA"/>
</dbReference>
<evidence type="ECO:0000256" key="5">
    <source>
        <dbReference type="ARBA" id="ARBA00022989"/>
    </source>
</evidence>
<gene>
    <name evidence="10" type="ORF">KC01_LOCUS11583</name>
</gene>
<evidence type="ECO:0000256" key="4">
    <source>
        <dbReference type="ARBA" id="ARBA00022692"/>
    </source>
</evidence>
<dbReference type="GO" id="GO:0005783">
    <property type="term" value="C:endoplasmic reticulum"/>
    <property type="evidence" value="ECO:0007669"/>
    <property type="project" value="TreeGrafter"/>
</dbReference>
<dbReference type="InterPro" id="IPR013766">
    <property type="entry name" value="Thioredoxin_domain"/>
</dbReference>
<reference evidence="10 11" key="1">
    <citation type="submission" date="2024-04" db="EMBL/GenBank/DDBJ databases">
        <authorList>
            <person name="Waldvogel A.-M."/>
            <person name="Schoenle A."/>
        </authorList>
    </citation>
    <scope>NUCLEOTIDE SEQUENCE [LARGE SCALE GENOMIC DNA]</scope>
</reference>
<dbReference type="Pfam" id="PF13848">
    <property type="entry name" value="Thioredoxin_6"/>
    <property type="match status" value="1"/>
</dbReference>
<accession>A0AAV2JVY3</accession>
<evidence type="ECO:0000256" key="2">
    <source>
        <dbReference type="ARBA" id="ARBA00004167"/>
    </source>
</evidence>
<feature type="transmembrane region" description="Helical" evidence="7">
    <location>
        <begin position="369"/>
        <end position="390"/>
    </location>
</feature>
<evidence type="ECO:0000256" key="1">
    <source>
        <dbReference type="ARBA" id="ARBA00001182"/>
    </source>
</evidence>
<organism evidence="10 11">
    <name type="scientific">Knipowitschia caucasica</name>
    <name type="common">Caucasian dwarf goby</name>
    <name type="synonym">Pomatoschistus caucasicus</name>
    <dbReference type="NCBI Taxonomy" id="637954"/>
    <lineage>
        <taxon>Eukaryota</taxon>
        <taxon>Metazoa</taxon>
        <taxon>Chordata</taxon>
        <taxon>Craniata</taxon>
        <taxon>Vertebrata</taxon>
        <taxon>Euteleostomi</taxon>
        <taxon>Actinopterygii</taxon>
        <taxon>Neopterygii</taxon>
        <taxon>Teleostei</taxon>
        <taxon>Neoteleostei</taxon>
        <taxon>Acanthomorphata</taxon>
        <taxon>Gobiaria</taxon>
        <taxon>Gobiiformes</taxon>
        <taxon>Gobioidei</taxon>
        <taxon>Gobiidae</taxon>
        <taxon>Gobiinae</taxon>
        <taxon>Knipowitschia</taxon>
    </lineage>
</organism>
<protein>
    <recommendedName>
        <fullName evidence="3">protein disulfide-isomerase</fullName>
        <ecNumber evidence="3">5.3.4.1</ecNumber>
    </recommendedName>
</protein>
<evidence type="ECO:0000259" key="9">
    <source>
        <dbReference type="PROSITE" id="PS51352"/>
    </source>
</evidence>
<dbReference type="AlphaFoldDB" id="A0AAV2JVY3"/>
<feature type="domain" description="Thioredoxin" evidence="9">
    <location>
        <begin position="9"/>
        <end position="125"/>
    </location>
</feature>
<feature type="signal peptide" evidence="8">
    <location>
        <begin position="1"/>
        <end position="19"/>
    </location>
</feature>
<dbReference type="EC" id="5.3.4.1" evidence="3"/>
<feature type="chain" id="PRO_5043741020" description="protein disulfide-isomerase" evidence="8">
    <location>
        <begin position="20"/>
        <end position="421"/>
    </location>
</feature>
<dbReference type="SUPFAM" id="SSF52833">
    <property type="entry name" value="Thioredoxin-like"/>
    <property type="match status" value="1"/>
</dbReference>
<proteinExistence type="predicted"/>
<dbReference type="PANTHER" id="PTHR46426:SF1">
    <property type="entry name" value="PROTEIN DISULFIDE-ISOMERASE TMX3"/>
    <property type="match status" value="1"/>
</dbReference>
<evidence type="ECO:0000256" key="7">
    <source>
        <dbReference type="SAM" id="Phobius"/>
    </source>
</evidence>
<sequence length="421" mass="47325">MASLVLLLLLSGLLCPAQTYVEELSDTFWENHGKDETWIIKFYTPWCRFCKQLDPIWSEIGSELRNLGSPVQVGRVDATSQTALAKEFKVRTYPAFFLLKNERKYEYTGPKTKEAILDFTYRVSGPAVRSLSSPQLVSNALSRHSVLFLFVGASSPLKSNFTATAQELIIHTHFYSTIREHLPKWVSVTLFPAVLVFKDDTYIPFDPAEGVDLRTWVNRERFQRFCKLNSFTLYSMGDSGRPVLVSVLGNSRSEQSLRSKSLVQKISTDYKSEFRDMYFGFLEDTDFISGLMMSDDITVPLLLVLNLTNDSYFLPPGDVATEQDLVQFLNAVMAGTLEAQGGNSVIQRIKRFGYEVKVTLSTVFQEAPVFGVLLVSIPSGVILSLLFLVYKACATVDEDDDDNAAAVSTAAQKRHKRKKSD</sequence>